<feature type="transmembrane region" description="Helical" evidence="1">
    <location>
        <begin position="394"/>
        <end position="413"/>
    </location>
</feature>
<proteinExistence type="predicted"/>
<name>A0A229T2X6_9PSEU</name>
<protein>
    <submittedName>
        <fullName evidence="2">Uncharacterized protein</fullName>
    </submittedName>
</protein>
<dbReference type="OrthoDB" id="3616227at2"/>
<evidence type="ECO:0000313" key="3">
    <source>
        <dbReference type="Proteomes" id="UP000215199"/>
    </source>
</evidence>
<accession>A0A229T2X6</accession>
<dbReference type="AlphaFoldDB" id="A0A229T2X6"/>
<comment type="caution">
    <text evidence="2">The sequence shown here is derived from an EMBL/GenBank/DDBJ whole genome shotgun (WGS) entry which is preliminary data.</text>
</comment>
<evidence type="ECO:0000313" key="2">
    <source>
        <dbReference type="EMBL" id="OXM65099.1"/>
    </source>
</evidence>
<gene>
    <name evidence="2" type="ORF">CF165_24730</name>
</gene>
<feature type="transmembrane region" description="Helical" evidence="1">
    <location>
        <begin position="185"/>
        <end position="204"/>
    </location>
</feature>
<keyword evidence="1" id="KW-0812">Transmembrane</keyword>
<keyword evidence="3" id="KW-1185">Reference proteome</keyword>
<feature type="transmembrane region" description="Helical" evidence="1">
    <location>
        <begin position="365"/>
        <end position="388"/>
    </location>
</feature>
<dbReference type="Proteomes" id="UP000215199">
    <property type="component" value="Unassembled WGS sequence"/>
</dbReference>
<dbReference type="EMBL" id="NMUL01000024">
    <property type="protein sequence ID" value="OXM65099.1"/>
    <property type="molecule type" value="Genomic_DNA"/>
</dbReference>
<reference evidence="3" key="1">
    <citation type="submission" date="2017-07" db="EMBL/GenBank/DDBJ databases">
        <title>Comparative genome mining reveals phylogenetic distribution patterns of secondary metabolites in Amycolatopsis.</title>
        <authorList>
            <person name="Adamek M."/>
            <person name="Alanjary M."/>
            <person name="Sales-Ortells H."/>
            <person name="Goodfellow M."/>
            <person name="Bull A.T."/>
            <person name="Kalinowski J."/>
            <person name="Ziemert N."/>
        </authorList>
    </citation>
    <scope>NUCLEOTIDE SEQUENCE [LARGE SCALE GENOMIC DNA]</scope>
    <source>
        <strain evidence="3">H5</strain>
    </source>
</reference>
<sequence>MAPPQQAWLLRLGELRFRVFSGAPVVEVSPEQWGLDAGSVRQAAASRRYRETPPDQPGFLRFEFAPGFFPPHFDPGPGTDADRRRLARLLGGQEQFWASLRRLRLSRADVGAVAAAAGMAVAAEVADTSDRLLLLRRNGLPDEELRPRTVRRGPALGVVQGVVAVVCVLGFAVGIGIAAKSGRQWPLLVIPVGLGITIGAQVLIRAVAGRSPRMPWLDERFGGTSRVVVDPPPSVSTELLGEVASLYGYFFAGMRHSGRNNVSFLFAKCRPGLVFGTPAPVPPAVFTVPAETPGREQWLRNHLDGRAELWVSVREAKLTPARIAEIAGGEGLVPVAEFADTTDRIVLLRRDPPPPVTGRRFRMSFAGFLAPAAWILLCFGGSGLTTAITGDERVFAIGFALTFLGVPPLLWVLRIFPRSVRVGWLAGEFTGRDTVRFFSGQFDVSPELVRQIAAFHGYFYLDETSTNAQGTLVTYGRRR</sequence>
<keyword evidence="1" id="KW-0472">Membrane</keyword>
<keyword evidence="1" id="KW-1133">Transmembrane helix</keyword>
<feature type="transmembrane region" description="Helical" evidence="1">
    <location>
        <begin position="155"/>
        <end position="179"/>
    </location>
</feature>
<evidence type="ECO:0000256" key="1">
    <source>
        <dbReference type="SAM" id="Phobius"/>
    </source>
</evidence>
<organism evidence="2 3">
    <name type="scientific">Amycolatopsis vastitatis</name>
    <dbReference type="NCBI Taxonomy" id="1905142"/>
    <lineage>
        <taxon>Bacteria</taxon>
        <taxon>Bacillati</taxon>
        <taxon>Actinomycetota</taxon>
        <taxon>Actinomycetes</taxon>
        <taxon>Pseudonocardiales</taxon>
        <taxon>Pseudonocardiaceae</taxon>
        <taxon>Amycolatopsis</taxon>
    </lineage>
</organism>